<dbReference type="EC" id="2.7.13.3" evidence="3"/>
<dbReference type="PROSITE" id="PS50109">
    <property type="entry name" value="HIS_KIN"/>
    <property type="match status" value="1"/>
</dbReference>
<dbReference type="Pfam" id="PF02518">
    <property type="entry name" value="HATPase_c"/>
    <property type="match status" value="1"/>
</dbReference>
<dbReference type="AlphaFoldDB" id="A0AA45R763"/>
<comment type="catalytic activity">
    <reaction evidence="1">
        <text>ATP + protein L-histidine = ADP + protein N-phospho-L-histidine.</text>
        <dbReference type="EC" id="2.7.13.3"/>
    </reaction>
</comment>
<feature type="region of interest" description="Disordered" evidence="11">
    <location>
        <begin position="421"/>
        <end position="456"/>
    </location>
</feature>
<keyword evidence="10 12" id="KW-0472">Membrane</keyword>
<evidence type="ECO:0000256" key="6">
    <source>
        <dbReference type="ARBA" id="ARBA00022692"/>
    </source>
</evidence>
<keyword evidence="9" id="KW-0902">Two-component regulatory system</keyword>
<dbReference type="PANTHER" id="PTHR45436:SF5">
    <property type="entry name" value="SENSOR HISTIDINE KINASE TRCS"/>
    <property type="match status" value="1"/>
</dbReference>
<dbReference type="Pfam" id="PF00672">
    <property type="entry name" value="HAMP"/>
    <property type="match status" value="1"/>
</dbReference>
<dbReference type="CDD" id="cd06225">
    <property type="entry name" value="HAMP"/>
    <property type="match status" value="1"/>
</dbReference>
<dbReference type="InterPro" id="IPR036097">
    <property type="entry name" value="HisK_dim/P_sf"/>
</dbReference>
<dbReference type="Gene3D" id="6.10.340.10">
    <property type="match status" value="1"/>
</dbReference>
<accession>A0AA45R763</accession>
<dbReference type="SUPFAM" id="SSF55874">
    <property type="entry name" value="ATPase domain of HSP90 chaperone/DNA topoisomerase II/histidine kinase"/>
    <property type="match status" value="1"/>
</dbReference>
<keyword evidence="8 12" id="KW-1133">Transmembrane helix</keyword>
<sequence>MSLRTVSLRRRVTVSSAAVLAVVVLGLVLLVDSQFEAQSRRDMDAVLQDKARAAQQFVKQRVRGAELVNRLENRGVRVLVELPSGLKFGQEPSGDVRREVTRNLADGSTVTLYADTSVLSAAQSRLRSVLVTGGLAAIGGAVVALVWVVRRALAPLDAMTTLARSIAAGRRGHRLNPSRVENELGRTAAAFDDMLDSLEGSEQRTKRFVADAAHELRTPIAGVQAVAEALVQSSSAEEREQFNLLLVREARRAGRLVDDLLQLARIDAGLELQVGEVDLLGLAEAEVARSRLLAPDLDVEAEGERVVVVADAERLAQVLVNLVDNARQATGREGVVRLRVWRAGDRAWLTVSDNGPGVPLLERERIFDRLVRLDESRDRRRGGSGLGLSIARGVVRAHGGELTCLAPQMGRPGATFRVVLPIGPEEGPGEKPVEADEKASEGTTVEAEGPEGGERD</sequence>
<dbReference type="PRINTS" id="PR00344">
    <property type="entry name" value="BCTRLSENSOR"/>
</dbReference>
<dbReference type="InterPro" id="IPR004358">
    <property type="entry name" value="Sig_transdc_His_kin-like_C"/>
</dbReference>
<proteinExistence type="predicted"/>
<dbReference type="InterPro" id="IPR005467">
    <property type="entry name" value="His_kinase_dom"/>
</dbReference>
<comment type="subcellular location">
    <subcellularLocation>
        <location evidence="2">Cell membrane</location>
    </subcellularLocation>
</comment>
<dbReference type="InterPro" id="IPR003594">
    <property type="entry name" value="HATPase_dom"/>
</dbReference>
<dbReference type="InterPro" id="IPR003660">
    <property type="entry name" value="HAMP_dom"/>
</dbReference>
<evidence type="ECO:0000256" key="10">
    <source>
        <dbReference type="ARBA" id="ARBA00023136"/>
    </source>
</evidence>
<evidence type="ECO:0000256" key="9">
    <source>
        <dbReference type="ARBA" id="ARBA00023012"/>
    </source>
</evidence>
<keyword evidence="5" id="KW-0808">Transferase</keyword>
<evidence type="ECO:0000256" key="2">
    <source>
        <dbReference type="ARBA" id="ARBA00004236"/>
    </source>
</evidence>
<dbReference type="FunFam" id="1.10.287.130:FF:000001">
    <property type="entry name" value="Two-component sensor histidine kinase"/>
    <property type="match status" value="1"/>
</dbReference>
<dbReference type="EMBL" id="CP073249">
    <property type="protein sequence ID" value="QUF07455.1"/>
    <property type="molecule type" value="Genomic_DNA"/>
</dbReference>
<organism evidence="15 16">
    <name type="scientific">Actinosynnema pretiosum subsp. pretiosum</name>
    <dbReference type="NCBI Taxonomy" id="103721"/>
    <lineage>
        <taxon>Bacteria</taxon>
        <taxon>Bacillati</taxon>
        <taxon>Actinomycetota</taxon>
        <taxon>Actinomycetes</taxon>
        <taxon>Pseudonocardiales</taxon>
        <taxon>Pseudonocardiaceae</taxon>
        <taxon>Actinosynnema</taxon>
    </lineage>
</organism>
<keyword evidence="7 15" id="KW-0418">Kinase</keyword>
<feature type="domain" description="HAMP" evidence="14">
    <location>
        <begin position="150"/>
        <end position="203"/>
    </location>
</feature>
<reference evidence="15" key="1">
    <citation type="submission" date="2021-04" db="EMBL/GenBank/DDBJ databases">
        <title>Genomic sequence of Actinosynnema pretiosum subsp. pretiosum ATCC 31280 (C-14919).</title>
        <authorList>
            <person name="Bai L."/>
            <person name="Wang X."/>
            <person name="Xiao Y."/>
        </authorList>
    </citation>
    <scope>NUCLEOTIDE SEQUENCE</scope>
    <source>
        <strain evidence="15">ATCC 31280</strain>
    </source>
</reference>
<dbReference type="Gene3D" id="3.30.565.10">
    <property type="entry name" value="Histidine kinase-like ATPase, C-terminal domain"/>
    <property type="match status" value="1"/>
</dbReference>
<evidence type="ECO:0000256" key="11">
    <source>
        <dbReference type="SAM" id="MobiDB-lite"/>
    </source>
</evidence>
<evidence type="ECO:0000256" key="8">
    <source>
        <dbReference type="ARBA" id="ARBA00022989"/>
    </source>
</evidence>
<dbReference type="SUPFAM" id="SSF158472">
    <property type="entry name" value="HAMP domain-like"/>
    <property type="match status" value="1"/>
</dbReference>
<keyword evidence="4" id="KW-0597">Phosphoprotein</keyword>
<dbReference type="SMART" id="SM00304">
    <property type="entry name" value="HAMP"/>
    <property type="match status" value="1"/>
</dbReference>
<evidence type="ECO:0000256" key="4">
    <source>
        <dbReference type="ARBA" id="ARBA00022553"/>
    </source>
</evidence>
<dbReference type="CDD" id="cd00075">
    <property type="entry name" value="HATPase"/>
    <property type="match status" value="1"/>
</dbReference>
<evidence type="ECO:0000313" key="16">
    <source>
        <dbReference type="Proteomes" id="UP000677152"/>
    </source>
</evidence>
<dbReference type="SMART" id="SM00387">
    <property type="entry name" value="HATPase_c"/>
    <property type="match status" value="1"/>
</dbReference>
<dbReference type="PROSITE" id="PS50885">
    <property type="entry name" value="HAMP"/>
    <property type="match status" value="1"/>
</dbReference>
<dbReference type="SUPFAM" id="SSF47384">
    <property type="entry name" value="Homodimeric domain of signal transducing histidine kinase"/>
    <property type="match status" value="1"/>
</dbReference>
<dbReference type="CDD" id="cd00082">
    <property type="entry name" value="HisKA"/>
    <property type="match status" value="1"/>
</dbReference>
<evidence type="ECO:0000259" key="14">
    <source>
        <dbReference type="PROSITE" id="PS50885"/>
    </source>
</evidence>
<evidence type="ECO:0000259" key="13">
    <source>
        <dbReference type="PROSITE" id="PS50109"/>
    </source>
</evidence>
<gene>
    <name evidence="15" type="ORF">KCV87_16365</name>
</gene>
<name>A0AA45R763_9PSEU</name>
<evidence type="ECO:0000256" key="3">
    <source>
        <dbReference type="ARBA" id="ARBA00012438"/>
    </source>
</evidence>
<evidence type="ECO:0000256" key="1">
    <source>
        <dbReference type="ARBA" id="ARBA00000085"/>
    </source>
</evidence>
<feature type="domain" description="Histidine kinase" evidence="13">
    <location>
        <begin position="211"/>
        <end position="424"/>
    </location>
</feature>
<evidence type="ECO:0000313" key="15">
    <source>
        <dbReference type="EMBL" id="QUF07455.1"/>
    </source>
</evidence>
<feature type="compositionally biased region" description="Basic and acidic residues" evidence="11">
    <location>
        <begin position="428"/>
        <end position="440"/>
    </location>
</feature>
<dbReference type="InterPro" id="IPR036890">
    <property type="entry name" value="HATPase_C_sf"/>
</dbReference>
<dbReference type="GO" id="GO:0000155">
    <property type="term" value="F:phosphorelay sensor kinase activity"/>
    <property type="evidence" value="ECO:0007669"/>
    <property type="project" value="InterPro"/>
</dbReference>
<dbReference type="PANTHER" id="PTHR45436">
    <property type="entry name" value="SENSOR HISTIDINE KINASE YKOH"/>
    <property type="match status" value="1"/>
</dbReference>
<feature type="transmembrane region" description="Helical" evidence="12">
    <location>
        <begin position="12"/>
        <end position="31"/>
    </location>
</feature>
<dbReference type="Proteomes" id="UP000677152">
    <property type="component" value="Chromosome"/>
</dbReference>
<keyword evidence="6 12" id="KW-0812">Transmembrane</keyword>
<dbReference type="GO" id="GO:0005886">
    <property type="term" value="C:plasma membrane"/>
    <property type="evidence" value="ECO:0007669"/>
    <property type="project" value="UniProtKB-SubCell"/>
</dbReference>
<evidence type="ECO:0000256" key="7">
    <source>
        <dbReference type="ARBA" id="ARBA00022777"/>
    </source>
</evidence>
<evidence type="ECO:0000256" key="5">
    <source>
        <dbReference type="ARBA" id="ARBA00022679"/>
    </source>
</evidence>
<evidence type="ECO:0000256" key="12">
    <source>
        <dbReference type="SAM" id="Phobius"/>
    </source>
</evidence>
<protein>
    <recommendedName>
        <fullName evidence="3">histidine kinase</fullName>
        <ecNumber evidence="3">2.7.13.3</ecNumber>
    </recommendedName>
</protein>
<feature type="transmembrane region" description="Helical" evidence="12">
    <location>
        <begin position="129"/>
        <end position="149"/>
    </location>
</feature>
<dbReference type="Pfam" id="PF00512">
    <property type="entry name" value="HisKA"/>
    <property type="match status" value="1"/>
</dbReference>
<dbReference type="InterPro" id="IPR003661">
    <property type="entry name" value="HisK_dim/P_dom"/>
</dbReference>
<dbReference type="InterPro" id="IPR050428">
    <property type="entry name" value="TCS_sensor_his_kinase"/>
</dbReference>
<dbReference type="Gene3D" id="1.10.287.130">
    <property type="match status" value="1"/>
</dbReference>
<dbReference type="SMART" id="SM00388">
    <property type="entry name" value="HisKA"/>
    <property type="match status" value="1"/>
</dbReference>